<sequence length="141" mass="16347">MIKTIFHTPCGDIIENIDLETMRRYLIDEFNSYWSQGSGDGFIDYFVDNHKISTMMLGPNEEYGIYLHVIDYKSDEEWLSIYNKNLLEEVVETADEIYASVGLFLPLELAWQGVECFLIHGDLSKKINWSQPDIIPDGGNW</sequence>
<gene>
    <name evidence="1" type="ORF">SAMN02745136_03917</name>
</gene>
<keyword evidence="2" id="KW-1185">Reference proteome</keyword>
<evidence type="ECO:0000313" key="2">
    <source>
        <dbReference type="Proteomes" id="UP000184386"/>
    </source>
</evidence>
<organism evidence="1 2">
    <name type="scientific">Anaerocolumna jejuensis DSM 15929</name>
    <dbReference type="NCBI Taxonomy" id="1121322"/>
    <lineage>
        <taxon>Bacteria</taxon>
        <taxon>Bacillati</taxon>
        <taxon>Bacillota</taxon>
        <taxon>Clostridia</taxon>
        <taxon>Lachnospirales</taxon>
        <taxon>Lachnospiraceae</taxon>
        <taxon>Anaerocolumna</taxon>
    </lineage>
</organism>
<evidence type="ECO:0000313" key="1">
    <source>
        <dbReference type="EMBL" id="SHL03637.1"/>
    </source>
</evidence>
<protein>
    <recommendedName>
        <fullName evidence="3">Immunity protein Imm1</fullName>
    </recommendedName>
</protein>
<dbReference type="STRING" id="1121322.SAMN02745136_03917"/>
<dbReference type="Proteomes" id="UP000184386">
    <property type="component" value="Unassembled WGS sequence"/>
</dbReference>
<proteinExistence type="predicted"/>
<accession>A0A1M6XCF0</accession>
<name>A0A1M6XCF0_9FIRM</name>
<reference evidence="1 2" key="1">
    <citation type="submission" date="2016-11" db="EMBL/GenBank/DDBJ databases">
        <authorList>
            <person name="Jaros S."/>
            <person name="Januszkiewicz K."/>
            <person name="Wedrychowicz H."/>
        </authorList>
    </citation>
    <scope>NUCLEOTIDE SEQUENCE [LARGE SCALE GENOMIC DNA]</scope>
    <source>
        <strain evidence="1 2">DSM 15929</strain>
    </source>
</reference>
<evidence type="ECO:0008006" key="3">
    <source>
        <dbReference type="Google" id="ProtNLM"/>
    </source>
</evidence>
<dbReference type="RefSeq" id="WP_073278546.1">
    <property type="nucleotide sequence ID" value="NZ_FRAC01000022.1"/>
</dbReference>
<dbReference type="EMBL" id="FRAC01000022">
    <property type="protein sequence ID" value="SHL03637.1"/>
    <property type="molecule type" value="Genomic_DNA"/>
</dbReference>
<dbReference type="OrthoDB" id="8136929at2"/>
<dbReference type="AlphaFoldDB" id="A0A1M6XCF0"/>